<comment type="caution">
    <text evidence="7">The sequence shown here is derived from an EMBL/GenBank/DDBJ whole genome shotgun (WGS) entry which is preliminary data.</text>
</comment>
<evidence type="ECO:0000256" key="4">
    <source>
        <dbReference type="PIRSR" id="PIRSR000103-1"/>
    </source>
</evidence>
<dbReference type="AlphaFoldDB" id="A0A5N0UPR0"/>
<feature type="domain" description="6-phosphogluconate dehydrogenase NADP-binding" evidence="5">
    <location>
        <begin position="4"/>
        <end position="152"/>
    </location>
</feature>
<dbReference type="GO" id="GO:0016491">
    <property type="term" value="F:oxidoreductase activity"/>
    <property type="evidence" value="ECO:0007669"/>
    <property type="project" value="UniProtKB-KW"/>
</dbReference>
<dbReference type="InterPro" id="IPR006115">
    <property type="entry name" value="6PGDH_NADP-bd"/>
</dbReference>
<comment type="similarity">
    <text evidence="1">Belongs to the HIBADH-related family.</text>
</comment>
<dbReference type="Gene3D" id="3.40.50.720">
    <property type="entry name" value="NAD(P)-binding Rossmann-like Domain"/>
    <property type="match status" value="1"/>
</dbReference>
<organism evidence="7 8">
    <name type="scientific">Amycolatopsis acidicola</name>
    <dbReference type="NCBI Taxonomy" id="2596893"/>
    <lineage>
        <taxon>Bacteria</taxon>
        <taxon>Bacillati</taxon>
        <taxon>Actinomycetota</taxon>
        <taxon>Actinomycetes</taxon>
        <taxon>Pseudonocardiales</taxon>
        <taxon>Pseudonocardiaceae</taxon>
        <taxon>Amycolatopsis</taxon>
    </lineage>
</organism>
<keyword evidence="2" id="KW-0560">Oxidoreductase</keyword>
<dbReference type="RefSeq" id="WP_144759879.1">
    <property type="nucleotide sequence ID" value="NZ_VMNW02000129.1"/>
</dbReference>
<name>A0A5N0UPR0_9PSEU</name>
<dbReference type="GO" id="GO:0050661">
    <property type="term" value="F:NADP binding"/>
    <property type="evidence" value="ECO:0007669"/>
    <property type="project" value="InterPro"/>
</dbReference>
<feature type="active site" evidence="4">
    <location>
        <position position="161"/>
    </location>
</feature>
<dbReference type="PANTHER" id="PTHR43060">
    <property type="entry name" value="3-HYDROXYISOBUTYRATE DEHYDROGENASE-LIKE 1, MITOCHONDRIAL-RELATED"/>
    <property type="match status" value="1"/>
</dbReference>
<dbReference type="GO" id="GO:0051287">
    <property type="term" value="F:NAD binding"/>
    <property type="evidence" value="ECO:0007669"/>
    <property type="project" value="InterPro"/>
</dbReference>
<protein>
    <submittedName>
        <fullName evidence="7">NAD(P)-dependent oxidoreductase</fullName>
    </submittedName>
</protein>
<keyword evidence="8" id="KW-1185">Reference proteome</keyword>
<dbReference type="Pfam" id="PF03446">
    <property type="entry name" value="NAD_binding_2"/>
    <property type="match status" value="1"/>
</dbReference>
<feature type="domain" description="3-hydroxyisobutyrate dehydrogenase-like NAD-binding" evidence="6">
    <location>
        <begin position="155"/>
        <end position="241"/>
    </location>
</feature>
<dbReference type="Pfam" id="PF14833">
    <property type="entry name" value="NAD_binding_11"/>
    <property type="match status" value="1"/>
</dbReference>
<evidence type="ECO:0000259" key="5">
    <source>
        <dbReference type="Pfam" id="PF03446"/>
    </source>
</evidence>
<evidence type="ECO:0000313" key="7">
    <source>
        <dbReference type="EMBL" id="KAA9149883.1"/>
    </source>
</evidence>
<dbReference type="EMBL" id="VMNW02000129">
    <property type="protein sequence ID" value="KAA9149883.1"/>
    <property type="molecule type" value="Genomic_DNA"/>
</dbReference>
<dbReference type="InterPro" id="IPR036291">
    <property type="entry name" value="NAD(P)-bd_dom_sf"/>
</dbReference>
<dbReference type="OrthoDB" id="3185659at2"/>
<evidence type="ECO:0000256" key="1">
    <source>
        <dbReference type="ARBA" id="ARBA00009080"/>
    </source>
</evidence>
<dbReference type="SUPFAM" id="SSF48179">
    <property type="entry name" value="6-phosphogluconate dehydrogenase C-terminal domain-like"/>
    <property type="match status" value="1"/>
</dbReference>
<dbReference type="InterPro" id="IPR029154">
    <property type="entry name" value="HIBADH-like_NADP-bd"/>
</dbReference>
<keyword evidence="3" id="KW-0520">NAD</keyword>
<evidence type="ECO:0000256" key="2">
    <source>
        <dbReference type="ARBA" id="ARBA00023002"/>
    </source>
</evidence>
<dbReference type="InterPro" id="IPR013328">
    <property type="entry name" value="6PGD_dom2"/>
</dbReference>
<dbReference type="SUPFAM" id="SSF51735">
    <property type="entry name" value="NAD(P)-binding Rossmann-fold domains"/>
    <property type="match status" value="1"/>
</dbReference>
<sequence length="256" mass="25951">MTRLGFVGAGRMGLPMVRRLAAAGHEVRALGRTPGKRAELTAAGAQPVSEIADATGEIVFVCVFDDAQVRRVCLESELLPQDAVVVLHTTGSPRTAEEIAARGVEVVDAPVSGGPHDIAAGRLTVFAGGSAEAVAKVRPVLESYGDPVLHVGPLGAGQRVKLVNNTLFAANIGLLAEAVRLAGQLGVAEETLLDALTHGSGASRALAGVAQRGSVGAFTSAVADFVGKDVAVARKLAAELDGDPGVLGAAIDSVSW</sequence>
<evidence type="ECO:0000313" key="8">
    <source>
        <dbReference type="Proteomes" id="UP000319769"/>
    </source>
</evidence>
<gene>
    <name evidence="7" type="ORF">FPZ12_042275</name>
</gene>
<reference evidence="7" key="1">
    <citation type="submission" date="2019-09" db="EMBL/GenBank/DDBJ databases">
        <authorList>
            <person name="Teo W.F.A."/>
            <person name="Duangmal K."/>
        </authorList>
    </citation>
    <scope>NUCLEOTIDE SEQUENCE [LARGE SCALE GENOMIC DNA]</scope>
    <source>
        <strain evidence="7">K81G1</strain>
    </source>
</reference>
<evidence type="ECO:0000259" key="6">
    <source>
        <dbReference type="Pfam" id="PF14833"/>
    </source>
</evidence>
<dbReference type="InterPro" id="IPR008927">
    <property type="entry name" value="6-PGluconate_DH-like_C_sf"/>
</dbReference>
<dbReference type="InterPro" id="IPR015815">
    <property type="entry name" value="HIBADH-related"/>
</dbReference>
<dbReference type="Gene3D" id="1.10.1040.10">
    <property type="entry name" value="N-(1-d-carboxylethyl)-l-norvaline Dehydrogenase, domain 2"/>
    <property type="match status" value="1"/>
</dbReference>
<accession>A0A5N0UPR0</accession>
<evidence type="ECO:0000256" key="3">
    <source>
        <dbReference type="ARBA" id="ARBA00023027"/>
    </source>
</evidence>
<dbReference type="PANTHER" id="PTHR43060:SF15">
    <property type="entry name" value="3-HYDROXYISOBUTYRATE DEHYDROGENASE-LIKE 1, MITOCHONDRIAL-RELATED"/>
    <property type="match status" value="1"/>
</dbReference>
<dbReference type="Proteomes" id="UP000319769">
    <property type="component" value="Unassembled WGS sequence"/>
</dbReference>
<proteinExistence type="inferred from homology"/>
<dbReference type="PIRSF" id="PIRSF000103">
    <property type="entry name" value="HIBADH"/>
    <property type="match status" value="1"/>
</dbReference>